<keyword evidence="1" id="KW-0812">Transmembrane</keyword>
<name>A0A2P2LZR6_RHIMU</name>
<sequence>MTWICNTFFWIEGRYMSALKCLEFLYQDMLLSIENIQINIWTISLRKKILLRFTETAFGSRLWRSQLMVSIFLLVTCINHVLFAASPWRYLVHDISFFFSSLGHCW</sequence>
<dbReference type="AlphaFoldDB" id="A0A2P2LZR6"/>
<reference evidence="2" key="1">
    <citation type="submission" date="2018-02" db="EMBL/GenBank/DDBJ databases">
        <title>Rhizophora mucronata_Transcriptome.</title>
        <authorList>
            <person name="Meera S.P."/>
            <person name="Sreeshan A."/>
            <person name="Augustine A."/>
        </authorList>
    </citation>
    <scope>NUCLEOTIDE SEQUENCE</scope>
    <source>
        <tissue evidence="2">Leaf</tissue>
    </source>
</reference>
<dbReference type="EMBL" id="GGEC01042988">
    <property type="protein sequence ID" value="MBX23472.1"/>
    <property type="molecule type" value="Transcribed_RNA"/>
</dbReference>
<feature type="transmembrane region" description="Helical" evidence="1">
    <location>
        <begin position="67"/>
        <end position="88"/>
    </location>
</feature>
<evidence type="ECO:0000256" key="1">
    <source>
        <dbReference type="SAM" id="Phobius"/>
    </source>
</evidence>
<organism evidence="2">
    <name type="scientific">Rhizophora mucronata</name>
    <name type="common">Asiatic mangrove</name>
    <dbReference type="NCBI Taxonomy" id="61149"/>
    <lineage>
        <taxon>Eukaryota</taxon>
        <taxon>Viridiplantae</taxon>
        <taxon>Streptophyta</taxon>
        <taxon>Embryophyta</taxon>
        <taxon>Tracheophyta</taxon>
        <taxon>Spermatophyta</taxon>
        <taxon>Magnoliopsida</taxon>
        <taxon>eudicotyledons</taxon>
        <taxon>Gunneridae</taxon>
        <taxon>Pentapetalae</taxon>
        <taxon>rosids</taxon>
        <taxon>fabids</taxon>
        <taxon>Malpighiales</taxon>
        <taxon>Rhizophoraceae</taxon>
        <taxon>Rhizophora</taxon>
    </lineage>
</organism>
<keyword evidence="1" id="KW-0472">Membrane</keyword>
<proteinExistence type="predicted"/>
<evidence type="ECO:0000313" key="2">
    <source>
        <dbReference type="EMBL" id="MBX23472.1"/>
    </source>
</evidence>
<protein>
    <submittedName>
        <fullName evidence="2">Uncharacterized protein</fullName>
    </submittedName>
</protein>
<accession>A0A2P2LZR6</accession>
<keyword evidence="1" id="KW-1133">Transmembrane helix</keyword>